<proteinExistence type="predicted"/>
<name>A0AAW2QZP7_9LAMI</name>
<organism evidence="1">
    <name type="scientific">Sesamum calycinum</name>
    <dbReference type="NCBI Taxonomy" id="2727403"/>
    <lineage>
        <taxon>Eukaryota</taxon>
        <taxon>Viridiplantae</taxon>
        <taxon>Streptophyta</taxon>
        <taxon>Embryophyta</taxon>
        <taxon>Tracheophyta</taxon>
        <taxon>Spermatophyta</taxon>
        <taxon>Magnoliopsida</taxon>
        <taxon>eudicotyledons</taxon>
        <taxon>Gunneridae</taxon>
        <taxon>Pentapetalae</taxon>
        <taxon>asterids</taxon>
        <taxon>lamiids</taxon>
        <taxon>Lamiales</taxon>
        <taxon>Pedaliaceae</taxon>
        <taxon>Sesamum</taxon>
    </lineage>
</organism>
<reference evidence="1" key="1">
    <citation type="submission" date="2020-06" db="EMBL/GenBank/DDBJ databases">
        <authorList>
            <person name="Li T."/>
            <person name="Hu X."/>
            <person name="Zhang T."/>
            <person name="Song X."/>
            <person name="Zhang H."/>
            <person name="Dai N."/>
            <person name="Sheng W."/>
            <person name="Hou X."/>
            <person name="Wei L."/>
        </authorList>
    </citation>
    <scope>NUCLEOTIDE SEQUENCE</scope>
    <source>
        <strain evidence="1">KEN8</strain>
        <tissue evidence="1">Leaf</tissue>
    </source>
</reference>
<comment type="caution">
    <text evidence="1">The sequence shown here is derived from an EMBL/GenBank/DDBJ whole genome shotgun (WGS) entry which is preliminary data.</text>
</comment>
<protein>
    <recommendedName>
        <fullName evidence="2">UBN2 domain-containing protein</fullName>
    </recommendedName>
</protein>
<dbReference type="EMBL" id="JACGWM010000005">
    <property type="protein sequence ID" value="KAL0373079.1"/>
    <property type="molecule type" value="Genomic_DNA"/>
</dbReference>
<accession>A0AAW2QZP7</accession>
<evidence type="ECO:0000313" key="1">
    <source>
        <dbReference type="EMBL" id="KAL0373079.1"/>
    </source>
</evidence>
<dbReference type="AlphaFoldDB" id="A0AAW2QZP7"/>
<sequence>MKAFSGMKITEVSSLQKHSIKMLSLMEKFENLQAGLENEMYIDVIFHSLIPSYGSFVVNFNMNGLSKSIHKLINILIQFETMTKKTKLIVMLAEVSKLKPRGKMAECGRRKKGMAKAAASALSRHVAEVAVGKEKGKGVQG</sequence>
<gene>
    <name evidence="1" type="ORF">Scaly_0989500</name>
</gene>
<reference evidence="1" key="2">
    <citation type="journal article" date="2024" name="Plant">
        <title>Genomic evolution and insights into agronomic trait innovations of Sesamum species.</title>
        <authorList>
            <person name="Miao H."/>
            <person name="Wang L."/>
            <person name="Qu L."/>
            <person name="Liu H."/>
            <person name="Sun Y."/>
            <person name="Le M."/>
            <person name="Wang Q."/>
            <person name="Wei S."/>
            <person name="Zheng Y."/>
            <person name="Lin W."/>
            <person name="Duan Y."/>
            <person name="Cao H."/>
            <person name="Xiong S."/>
            <person name="Wang X."/>
            <person name="Wei L."/>
            <person name="Li C."/>
            <person name="Ma Q."/>
            <person name="Ju M."/>
            <person name="Zhao R."/>
            <person name="Li G."/>
            <person name="Mu C."/>
            <person name="Tian Q."/>
            <person name="Mei H."/>
            <person name="Zhang T."/>
            <person name="Gao T."/>
            <person name="Zhang H."/>
        </authorList>
    </citation>
    <scope>NUCLEOTIDE SEQUENCE</scope>
    <source>
        <strain evidence="1">KEN8</strain>
    </source>
</reference>
<evidence type="ECO:0008006" key="2">
    <source>
        <dbReference type="Google" id="ProtNLM"/>
    </source>
</evidence>